<dbReference type="OrthoDB" id="9807403at2"/>
<sequence length="413" mass="44452">MCAVPVDPAAQIRAALDRLAGDLPAFGVAVSGGGDSVALMHIAAAWASGRRQVSVATVDHGLRPESAEEARQVAAAAAALGLSHDRLVWLHEGGGSGNLMANARNARLRLLSDWAHRNRLPAVLLGHTADDQAETLLMRLMRGAGIDGLAGMAERREAMGISWVRPMLQVRRTDLRDWLTRQEIGWIDDPSNENTDFDRVRLRQAMATLDLAPDALALSAENLRDAREALSHYTAETAAQAIVRDGILILPFSPIRRAPPEIVRRLLIAGCRWITGADYPPRRASVLHAMQAVLAGSRATLDGTLVEPTGDNLRLSREPAAALRAGAGRGPVWDNRWKITGLGPGEHVAALGSAPLSRLDWRTAGLTRDEAASSPAIWRDGELVAAPLLEKSKSHHVAPLRDATDFRSLLMAH</sequence>
<feature type="domain" description="tRNA(Ile)-lysidine/2-thiocytidine synthase N-terminal" evidence="7">
    <location>
        <begin position="27"/>
        <end position="204"/>
    </location>
</feature>
<keyword evidence="9" id="KW-1185">Reference proteome</keyword>
<dbReference type="RefSeq" id="WP_122113725.1">
    <property type="nucleotide sequence ID" value="NZ_QOKZ01000008.1"/>
</dbReference>
<dbReference type="EMBL" id="QOKZ01000008">
    <property type="protein sequence ID" value="RMC32915.1"/>
    <property type="molecule type" value="Genomic_DNA"/>
</dbReference>
<dbReference type="GO" id="GO:0005524">
    <property type="term" value="F:ATP binding"/>
    <property type="evidence" value="ECO:0007669"/>
    <property type="project" value="UniProtKB-UniRule"/>
</dbReference>
<comment type="similarity">
    <text evidence="6">Belongs to the tRNA(Ile)-lysidine synthase family.</text>
</comment>
<dbReference type="HAMAP" id="MF_01161">
    <property type="entry name" value="tRNA_Ile_lys_synt"/>
    <property type="match status" value="1"/>
</dbReference>
<gene>
    <name evidence="6 8" type="primary">tilS</name>
    <name evidence="8" type="ORF">C9E81_17920</name>
</gene>
<evidence type="ECO:0000256" key="3">
    <source>
        <dbReference type="ARBA" id="ARBA00022741"/>
    </source>
</evidence>
<dbReference type="EC" id="6.3.4.19" evidence="6"/>
<evidence type="ECO:0000256" key="1">
    <source>
        <dbReference type="ARBA" id="ARBA00022598"/>
    </source>
</evidence>
<reference evidence="8 9" key="1">
    <citation type="submission" date="2018-07" db="EMBL/GenBank/DDBJ databases">
        <authorList>
            <person name="Zhang Y."/>
            <person name="Wang L."/>
            <person name="Ma S."/>
        </authorList>
    </citation>
    <scope>NUCLEOTIDE SEQUENCE [LARGE SCALE GENOMIC DNA]</scope>
    <source>
        <strain evidence="8 9">4-2</strain>
    </source>
</reference>
<accession>A0A3M0M6D8</accession>
<comment type="domain">
    <text evidence="6">The N-terminal region contains the highly conserved SGGXDS motif, predicted to be a P-loop motif involved in ATP binding.</text>
</comment>
<dbReference type="CDD" id="cd01992">
    <property type="entry name" value="TilS_N"/>
    <property type="match status" value="1"/>
</dbReference>
<dbReference type="GO" id="GO:0006400">
    <property type="term" value="P:tRNA modification"/>
    <property type="evidence" value="ECO:0007669"/>
    <property type="project" value="UniProtKB-UniRule"/>
</dbReference>
<dbReference type="InterPro" id="IPR014729">
    <property type="entry name" value="Rossmann-like_a/b/a_fold"/>
</dbReference>
<protein>
    <recommendedName>
        <fullName evidence="6">tRNA(Ile)-lysidine synthase</fullName>
        <ecNumber evidence="6">6.3.4.19</ecNumber>
    </recommendedName>
    <alternativeName>
        <fullName evidence="6">tRNA(Ile)-2-lysyl-cytidine synthase</fullName>
    </alternativeName>
    <alternativeName>
        <fullName evidence="6">tRNA(Ile)-lysidine synthetase</fullName>
    </alternativeName>
</protein>
<evidence type="ECO:0000256" key="6">
    <source>
        <dbReference type="HAMAP-Rule" id="MF_01161"/>
    </source>
</evidence>
<keyword evidence="3 6" id="KW-0547">Nucleotide-binding</keyword>
<dbReference type="Pfam" id="PF01171">
    <property type="entry name" value="ATP_bind_3"/>
    <property type="match status" value="1"/>
</dbReference>
<keyword evidence="4 6" id="KW-0067">ATP-binding</keyword>
<keyword evidence="6" id="KW-0963">Cytoplasm</keyword>
<evidence type="ECO:0000256" key="5">
    <source>
        <dbReference type="ARBA" id="ARBA00048539"/>
    </source>
</evidence>
<evidence type="ECO:0000313" key="9">
    <source>
        <dbReference type="Proteomes" id="UP000273516"/>
    </source>
</evidence>
<dbReference type="AlphaFoldDB" id="A0A3M0M6D8"/>
<dbReference type="Gene3D" id="3.40.50.620">
    <property type="entry name" value="HUPs"/>
    <property type="match status" value="1"/>
</dbReference>
<dbReference type="SUPFAM" id="SSF52402">
    <property type="entry name" value="Adenine nucleotide alpha hydrolases-like"/>
    <property type="match status" value="1"/>
</dbReference>
<comment type="caution">
    <text evidence="8">The sequence shown here is derived from an EMBL/GenBank/DDBJ whole genome shotgun (WGS) entry which is preliminary data.</text>
</comment>
<dbReference type="GO" id="GO:0032267">
    <property type="term" value="F:tRNA(Ile)-lysidine synthase activity"/>
    <property type="evidence" value="ECO:0007669"/>
    <property type="project" value="UniProtKB-EC"/>
</dbReference>
<dbReference type="GO" id="GO:0005737">
    <property type="term" value="C:cytoplasm"/>
    <property type="evidence" value="ECO:0007669"/>
    <property type="project" value="UniProtKB-SubCell"/>
</dbReference>
<keyword evidence="1 6" id="KW-0436">Ligase</keyword>
<dbReference type="PANTHER" id="PTHR43033">
    <property type="entry name" value="TRNA(ILE)-LYSIDINE SYNTHASE-RELATED"/>
    <property type="match status" value="1"/>
</dbReference>
<feature type="binding site" evidence="6">
    <location>
        <begin position="31"/>
        <end position="36"/>
    </location>
    <ligand>
        <name>ATP</name>
        <dbReference type="ChEBI" id="CHEBI:30616"/>
    </ligand>
</feature>
<evidence type="ECO:0000313" key="8">
    <source>
        <dbReference type="EMBL" id="RMC32915.1"/>
    </source>
</evidence>
<comment type="catalytic activity">
    <reaction evidence="5 6">
        <text>cytidine(34) in tRNA(Ile2) + L-lysine + ATP = lysidine(34) in tRNA(Ile2) + AMP + diphosphate + H(+)</text>
        <dbReference type="Rhea" id="RHEA:43744"/>
        <dbReference type="Rhea" id="RHEA-COMP:10625"/>
        <dbReference type="Rhea" id="RHEA-COMP:10670"/>
        <dbReference type="ChEBI" id="CHEBI:15378"/>
        <dbReference type="ChEBI" id="CHEBI:30616"/>
        <dbReference type="ChEBI" id="CHEBI:32551"/>
        <dbReference type="ChEBI" id="CHEBI:33019"/>
        <dbReference type="ChEBI" id="CHEBI:82748"/>
        <dbReference type="ChEBI" id="CHEBI:83665"/>
        <dbReference type="ChEBI" id="CHEBI:456215"/>
        <dbReference type="EC" id="6.3.4.19"/>
    </reaction>
</comment>
<name>A0A3M0M6D8_9RHOB</name>
<dbReference type="InterPro" id="IPR012795">
    <property type="entry name" value="tRNA_Ile_lys_synt_N"/>
</dbReference>
<dbReference type="InterPro" id="IPR012094">
    <property type="entry name" value="tRNA_Ile_lys_synt"/>
</dbReference>
<comment type="subcellular location">
    <subcellularLocation>
        <location evidence="6">Cytoplasm</location>
    </subcellularLocation>
</comment>
<evidence type="ECO:0000259" key="7">
    <source>
        <dbReference type="Pfam" id="PF01171"/>
    </source>
</evidence>
<comment type="function">
    <text evidence="6">Ligates lysine onto the cytidine present at position 34 of the AUA codon-specific tRNA(Ile) that contains the anticodon CAU, in an ATP-dependent manner. Cytidine is converted to lysidine, thus changing the amino acid specificity of the tRNA from methionine to isoleucine.</text>
</comment>
<dbReference type="InterPro" id="IPR011063">
    <property type="entry name" value="TilS/TtcA_N"/>
</dbReference>
<dbReference type="NCBIfam" id="TIGR02432">
    <property type="entry name" value="lysidine_TilS_N"/>
    <property type="match status" value="1"/>
</dbReference>
<evidence type="ECO:0000256" key="4">
    <source>
        <dbReference type="ARBA" id="ARBA00022840"/>
    </source>
</evidence>
<dbReference type="PANTHER" id="PTHR43033:SF1">
    <property type="entry name" value="TRNA(ILE)-LYSIDINE SYNTHASE-RELATED"/>
    <property type="match status" value="1"/>
</dbReference>
<proteinExistence type="inferred from homology"/>
<keyword evidence="2 6" id="KW-0819">tRNA processing</keyword>
<organism evidence="8 9">
    <name type="scientific">Paracoccus alkanivorans</name>
    <dbReference type="NCBI Taxonomy" id="2116655"/>
    <lineage>
        <taxon>Bacteria</taxon>
        <taxon>Pseudomonadati</taxon>
        <taxon>Pseudomonadota</taxon>
        <taxon>Alphaproteobacteria</taxon>
        <taxon>Rhodobacterales</taxon>
        <taxon>Paracoccaceae</taxon>
        <taxon>Paracoccus</taxon>
    </lineage>
</organism>
<dbReference type="Proteomes" id="UP000273516">
    <property type="component" value="Unassembled WGS sequence"/>
</dbReference>
<evidence type="ECO:0000256" key="2">
    <source>
        <dbReference type="ARBA" id="ARBA00022694"/>
    </source>
</evidence>